<dbReference type="EC" id="3.5.4.3" evidence="3 7"/>
<evidence type="ECO:0000256" key="3">
    <source>
        <dbReference type="ARBA" id="ARBA00012781"/>
    </source>
</evidence>
<sequence>MPLKSVRGQMLSFKDDPFLKPASECYDHYQDGLIVIRDGKIIDAGDYSIVAPRYPQLNDIDTYSDALIMPGLIDCHTHYVQSPMLGSFGDTLLNWLNRYTYPTESMFRDKGVADEVARMFFRQLLEHGTTTANVFATTFETSVEAFFEESERYNTRMISGKVLQDRNLPDSLKDESTEGSILLSERLLNKWHRRGRQLYAIIPRFAPTSTPEQLRLAGELYRSNMDKGVYVHTHLDEAQSEIDWVRQLYPSHPNYTEVYGHFGLLGRRSIMAHCCIVQEDEWETLHRCGCGVAHCPSSNLFLGDGEFKYWEAKEKSRPIRFGIGTDVGAGTNFSVPRQLSEAYKVAMLHSHNLDALRSFYLATRGGAETLCLGDTIGSLAPGYEADIAVIDLKPSEYAEWRMRFSDDIFEKLFVIMTLGLDNINLATYVAGRKVYDRMRDRKFMYASETGR</sequence>
<proteinExistence type="inferred from homology"/>
<keyword evidence="12" id="KW-1185">Reference proteome</keyword>
<keyword evidence="4 8" id="KW-0479">Metal-binding</keyword>
<dbReference type="AlphaFoldDB" id="A0A4Z0VBL9"/>
<keyword evidence="6 8" id="KW-0862">Zinc</keyword>
<comment type="function">
    <text evidence="8">Catalyzes the hydrolytic deamination of guanine, producing xanthine and ammonia.</text>
</comment>
<dbReference type="InterPro" id="IPR014311">
    <property type="entry name" value="Guanine_deaminase"/>
</dbReference>
<dbReference type="GO" id="GO:0008270">
    <property type="term" value="F:zinc ion binding"/>
    <property type="evidence" value="ECO:0007669"/>
    <property type="project" value="UniProtKB-UniRule"/>
</dbReference>
<evidence type="ECO:0000256" key="9">
    <source>
        <dbReference type="SAM" id="Phobius"/>
    </source>
</evidence>
<dbReference type="GO" id="GO:0006147">
    <property type="term" value="P:guanine catabolic process"/>
    <property type="evidence" value="ECO:0007669"/>
    <property type="project" value="UniProtKB-UniRule"/>
</dbReference>
<feature type="transmembrane region" description="Helical" evidence="9">
    <location>
        <begin position="412"/>
        <end position="431"/>
    </location>
</feature>
<evidence type="ECO:0000256" key="8">
    <source>
        <dbReference type="RuleBase" id="RU366009"/>
    </source>
</evidence>
<evidence type="ECO:0000256" key="7">
    <source>
        <dbReference type="NCBIfam" id="TIGR02967"/>
    </source>
</evidence>
<dbReference type="InterPro" id="IPR006680">
    <property type="entry name" value="Amidohydro-rel"/>
</dbReference>
<dbReference type="SUPFAM" id="SSF51338">
    <property type="entry name" value="Composite domain of metallo-dependent hydrolases"/>
    <property type="match status" value="1"/>
</dbReference>
<comment type="catalytic activity">
    <reaction evidence="8">
        <text>guanine + H2O + H(+) = xanthine + NH4(+)</text>
        <dbReference type="Rhea" id="RHEA:14665"/>
        <dbReference type="ChEBI" id="CHEBI:15377"/>
        <dbReference type="ChEBI" id="CHEBI:15378"/>
        <dbReference type="ChEBI" id="CHEBI:16235"/>
        <dbReference type="ChEBI" id="CHEBI:17712"/>
        <dbReference type="ChEBI" id="CHEBI:28938"/>
        <dbReference type="EC" id="3.5.4.3"/>
    </reaction>
</comment>
<evidence type="ECO:0000256" key="5">
    <source>
        <dbReference type="ARBA" id="ARBA00022801"/>
    </source>
</evidence>
<dbReference type="Pfam" id="PF01979">
    <property type="entry name" value="Amidohydro_1"/>
    <property type="match status" value="1"/>
</dbReference>
<dbReference type="Gene3D" id="2.30.40.10">
    <property type="entry name" value="Urease, subunit C, domain 1"/>
    <property type="match status" value="1"/>
</dbReference>
<dbReference type="NCBIfam" id="TIGR02967">
    <property type="entry name" value="guan_deamin"/>
    <property type="match status" value="1"/>
</dbReference>
<dbReference type="EMBL" id="SJSA01000001">
    <property type="protein sequence ID" value="TGG40978.1"/>
    <property type="molecule type" value="Genomic_DNA"/>
</dbReference>
<keyword evidence="9" id="KW-0812">Transmembrane</keyword>
<evidence type="ECO:0000256" key="4">
    <source>
        <dbReference type="ARBA" id="ARBA00022723"/>
    </source>
</evidence>
<keyword evidence="5 8" id="KW-0378">Hydrolase</keyword>
<dbReference type="InterPro" id="IPR011059">
    <property type="entry name" value="Metal-dep_hydrolase_composite"/>
</dbReference>
<evidence type="ECO:0000256" key="6">
    <source>
        <dbReference type="ARBA" id="ARBA00022833"/>
    </source>
</evidence>
<dbReference type="PANTHER" id="PTHR11271:SF6">
    <property type="entry name" value="GUANINE DEAMINASE"/>
    <property type="match status" value="1"/>
</dbReference>
<accession>A0A4Z0VBL9</accession>
<evidence type="ECO:0000256" key="1">
    <source>
        <dbReference type="ARBA" id="ARBA00004984"/>
    </source>
</evidence>
<evidence type="ECO:0000313" key="11">
    <source>
        <dbReference type="EMBL" id="TGG40978.1"/>
    </source>
</evidence>
<comment type="cofactor">
    <cofactor evidence="8">
        <name>Zn(2+)</name>
        <dbReference type="ChEBI" id="CHEBI:29105"/>
    </cofactor>
    <text evidence="8">Binds 1 zinc ion per subunit.</text>
</comment>
<evidence type="ECO:0000313" key="12">
    <source>
        <dbReference type="Proteomes" id="UP000297635"/>
    </source>
</evidence>
<name>A0A4Z0VBL9_9BACT</name>
<dbReference type="InterPro" id="IPR032466">
    <property type="entry name" value="Metal_Hydrolase"/>
</dbReference>
<keyword evidence="9" id="KW-0472">Membrane</keyword>
<protein>
    <recommendedName>
        <fullName evidence="3 7">Guanine deaminase</fullName>
        <shortName evidence="8">Guanase</shortName>
        <ecNumber evidence="3 7">3.5.4.3</ecNumber>
    </recommendedName>
    <alternativeName>
        <fullName evidence="8">Guanine aminohydrolase</fullName>
    </alternativeName>
</protein>
<dbReference type="GO" id="GO:0005829">
    <property type="term" value="C:cytosol"/>
    <property type="evidence" value="ECO:0007669"/>
    <property type="project" value="TreeGrafter"/>
</dbReference>
<dbReference type="UniPathway" id="UPA00603">
    <property type="reaction ID" value="UER00660"/>
</dbReference>
<evidence type="ECO:0000256" key="2">
    <source>
        <dbReference type="ARBA" id="ARBA00006745"/>
    </source>
</evidence>
<organism evidence="11 12">
    <name type="scientific">Duncaniella freteri</name>
    <dbReference type="NCBI Taxonomy" id="2530391"/>
    <lineage>
        <taxon>Bacteria</taxon>
        <taxon>Pseudomonadati</taxon>
        <taxon>Bacteroidota</taxon>
        <taxon>Bacteroidia</taxon>
        <taxon>Bacteroidales</taxon>
        <taxon>Muribaculaceae</taxon>
        <taxon>Duncaniella</taxon>
    </lineage>
</organism>
<gene>
    <name evidence="11" type="primary">guaD</name>
    <name evidence="11" type="ORF">EZ315_02340</name>
</gene>
<evidence type="ECO:0000259" key="10">
    <source>
        <dbReference type="Pfam" id="PF01979"/>
    </source>
</evidence>
<dbReference type="NCBIfam" id="NF006679">
    <property type="entry name" value="PRK09228.1"/>
    <property type="match status" value="1"/>
</dbReference>
<keyword evidence="9" id="KW-1133">Transmembrane helix</keyword>
<comment type="similarity">
    <text evidence="2 8">Belongs to the metallo-dependent hydrolases superfamily. ATZ/TRZ family.</text>
</comment>
<dbReference type="InterPro" id="IPR051607">
    <property type="entry name" value="Metallo-dep_hydrolases"/>
</dbReference>
<comment type="caution">
    <text evidence="11">The sequence shown here is derived from an EMBL/GenBank/DDBJ whole genome shotgun (WGS) entry which is preliminary data.</text>
</comment>
<dbReference type="PANTHER" id="PTHR11271">
    <property type="entry name" value="GUANINE DEAMINASE"/>
    <property type="match status" value="1"/>
</dbReference>
<dbReference type="SUPFAM" id="SSF51556">
    <property type="entry name" value="Metallo-dependent hydrolases"/>
    <property type="match status" value="1"/>
</dbReference>
<comment type="pathway">
    <text evidence="1 8">Purine metabolism; guanine degradation; xanthine from guanine: step 1/1.</text>
</comment>
<reference evidence="11 12" key="1">
    <citation type="submission" date="2019-02" db="EMBL/GenBank/DDBJ databases">
        <title>Isolation and identification of novel species under the genus Muribaculum.</title>
        <authorList>
            <person name="Miyake S."/>
            <person name="Ding Y."/>
            <person name="Low A."/>
            <person name="Soh M."/>
            <person name="Seedorf H."/>
        </authorList>
    </citation>
    <scope>NUCLEOTIDE SEQUENCE [LARGE SCALE GENOMIC DNA]</scope>
    <source>
        <strain evidence="11 12">TLL-A3</strain>
    </source>
</reference>
<dbReference type="GO" id="GO:0008892">
    <property type="term" value="F:guanine deaminase activity"/>
    <property type="evidence" value="ECO:0007669"/>
    <property type="project" value="UniProtKB-UniRule"/>
</dbReference>
<feature type="domain" description="Amidohydrolase-related" evidence="10">
    <location>
        <begin position="68"/>
        <end position="412"/>
    </location>
</feature>
<dbReference type="Gene3D" id="3.20.20.140">
    <property type="entry name" value="Metal-dependent hydrolases"/>
    <property type="match status" value="1"/>
</dbReference>
<dbReference type="Proteomes" id="UP000297635">
    <property type="component" value="Unassembled WGS sequence"/>
</dbReference>